<comment type="similarity">
    <text evidence="10">Belongs to the PlsX family.</text>
</comment>
<name>A0A942Z3Q2_9BACI</name>
<dbReference type="NCBIfam" id="TIGR00182">
    <property type="entry name" value="plsX"/>
    <property type="match status" value="1"/>
</dbReference>
<gene>
    <name evidence="10 11" type="primary">plsX</name>
    <name evidence="11" type="ORF">KHA91_02335</name>
</gene>
<keyword evidence="4 10" id="KW-0808">Transferase</keyword>
<organism evidence="11 12">
    <name type="scientific">Lederbergia citrea</name>
    <dbReference type="NCBI Taxonomy" id="2833581"/>
    <lineage>
        <taxon>Bacteria</taxon>
        <taxon>Bacillati</taxon>
        <taxon>Bacillota</taxon>
        <taxon>Bacilli</taxon>
        <taxon>Bacillales</taxon>
        <taxon>Bacillaceae</taxon>
        <taxon>Lederbergia</taxon>
    </lineage>
</organism>
<comment type="caution">
    <text evidence="11">The sequence shown here is derived from an EMBL/GenBank/DDBJ whole genome shotgun (WGS) entry which is preliminary data.</text>
</comment>
<dbReference type="GO" id="GO:0006633">
    <property type="term" value="P:fatty acid biosynthetic process"/>
    <property type="evidence" value="ECO:0007669"/>
    <property type="project" value="UniProtKB-UniRule"/>
</dbReference>
<protein>
    <recommendedName>
        <fullName evidence="8 10">Phosphate acyltransferase</fullName>
        <ecNumber evidence="8 10">2.3.1.274</ecNumber>
    </recommendedName>
    <alternativeName>
        <fullName evidence="10">Acyl-ACP phosphotransacylase</fullName>
    </alternativeName>
    <alternativeName>
        <fullName evidence="10">Acyl-[acyl-carrier-protein]--phosphate acyltransferase</fullName>
    </alternativeName>
    <alternativeName>
        <fullName evidence="10">Phosphate-acyl-ACP acyltransferase</fullName>
    </alternativeName>
</protein>
<dbReference type="PIRSF" id="PIRSF002465">
    <property type="entry name" value="Phsphlp_syn_PlsX"/>
    <property type="match status" value="1"/>
</dbReference>
<proteinExistence type="inferred from homology"/>
<evidence type="ECO:0000256" key="9">
    <source>
        <dbReference type="ARBA" id="ARBA00046608"/>
    </source>
</evidence>
<dbReference type="EMBL" id="JAGYPN010000001">
    <property type="protein sequence ID" value="MBS4221595.1"/>
    <property type="molecule type" value="Genomic_DNA"/>
</dbReference>
<dbReference type="PANTHER" id="PTHR30100">
    <property type="entry name" value="FATTY ACID/PHOSPHOLIPID SYNTHESIS PROTEIN PLSX"/>
    <property type="match status" value="1"/>
</dbReference>
<evidence type="ECO:0000256" key="6">
    <source>
        <dbReference type="ARBA" id="ARBA00023209"/>
    </source>
</evidence>
<evidence type="ECO:0000256" key="2">
    <source>
        <dbReference type="ARBA" id="ARBA00022490"/>
    </source>
</evidence>
<dbReference type="SUPFAM" id="SSF53659">
    <property type="entry name" value="Isocitrate/Isopropylmalate dehydrogenase-like"/>
    <property type="match status" value="1"/>
</dbReference>
<evidence type="ECO:0000256" key="4">
    <source>
        <dbReference type="ARBA" id="ARBA00022679"/>
    </source>
</evidence>
<dbReference type="PANTHER" id="PTHR30100:SF1">
    <property type="entry name" value="PHOSPHATE ACYLTRANSFERASE"/>
    <property type="match status" value="1"/>
</dbReference>
<comment type="catalytic activity">
    <reaction evidence="1 10">
        <text>a fatty acyl-[ACP] + phosphate = an acyl phosphate + holo-[ACP]</text>
        <dbReference type="Rhea" id="RHEA:42292"/>
        <dbReference type="Rhea" id="RHEA-COMP:9685"/>
        <dbReference type="Rhea" id="RHEA-COMP:14125"/>
        <dbReference type="ChEBI" id="CHEBI:43474"/>
        <dbReference type="ChEBI" id="CHEBI:59918"/>
        <dbReference type="ChEBI" id="CHEBI:64479"/>
        <dbReference type="ChEBI" id="CHEBI:138651"/>
        <dbReference type="EC" id="2.3.1.274"/>
    </reaction>
</comment>
<dbReference type="HAMAP" id="MF_00019">
    <property type="entry name" value="PlsX"/>
    <property type="match status" value="1"/>
</dbReference>
<evidence type="ECO:0000256" key="5">
    <source>
        <dbReference type="ARBA" id="ARBA00023098"/>
    </source>
</evidence>
<comment type="subcellular location">
    <subcellularLocation>
        <location evidence="10">Cytoplasm</location>
    </subcellularLocation>
    <text evidence="10">Associated with the membrane possibly through PlsY.</text>
</comment>
<sequence>MKIAIDAMGGDHAPKEIILGVNRAAQDFTDTEFILYGDKARIKEHLSENARVHIIHTTEIIESTDEPVKAVRRKKDASMVRMAQAVKEGEADACISAGNTGALMAAGLFVVGRIKGIERPALAPTLPTLDGRGFVMLDLGANADAKPEHLLQNGIMGNIYAEKVRKINKPKVALLNIGSEENKGNELTKKAFELLSAADLNFVGNIESRDLLEGHADVVVTDGFTGNIVLKAIEGTAASVFSMLKDTLTSNLKNKLAAGILKPDLIQLKNKMDYTEYGGACLFGLESPVVKAHGSSNANAIYHAIRQTRDMVKHDISDTIRTVISKKEQ</sequence>
<dbReference type="EC" id="2.3.1.274" evidence="8 10"/>
<dbReference type="Proteomes" id="UP000676456">
    <property type="component" value="Unassembled WGS sequence"/>
</dbReference>
<keyword evidence="5 10" id="KW-0443">Lipid metabolism</keyword>
<evidence type="ECO:0000313" key="11">
    <source>
        <dbReference type="EMBL" id="MBS4221595.1"/>
    </source>
</evidence>
<evidence type="ECO:0000313" key="12">
    <source>
        <dbReference type="Proteomes" id="UP000676456"/>
    </source>
</evidence>
<dbReference type="GO" id="GO:0043811">
    <property type="term" value="F:phosphate:acyl-[acyl carrier protein] acyltransferase activity"/>
    <property type="evidence" value="ECO:0007669"/>
    <property type="project" value="UniProtKB-UniRule"/>
</dbReference>
<reference evidence="11 12" key="1">
    <citation type="submission" date="2021-05" db="EMBL/GenBank/DDBJ databases">
        <title>Novel Bacillus species.</title>
        <authorList>
            <person name="Liu G."/>
        </authorList>
    </citation>
    <scope>NUCLEOTIDE SEQUENCE [LARGE SCALE GENOMIC DNA]</scope>
    <source>
        <strain evidence="11 12">FJAT-49682</strain>
    </source>
</reference>
<dbReference type="GO" id="GO:0005737">
    <property type="term" value="C:cytoplasm"/>
    <property type="evidence" value="ECO:0007669"/>
    <property type="project" value="UniProtKB-SubCell"/>
</dbReference>
<dbReference type="GO" id="GO:0008654">
    <property type="term" value="P:phospholipid biosynthetic process"/>
    <property type="evidence" value="ECO:0007669"/>
    <property type="project" value="UniProtKB-KW"/>
</dbReference>
<dbReference type="InterPro" id="IPR003664">
    <property type="entry name" value="FA_synthesis"/>
</dbReference>
<dbReference type="Gene3D" id="3.40.718.10">
    <property type="entry name" value="Isopropylmalate Dehydrogenase"/>
    <property type="match status" value="1"/>
</dbReference>
<dbReference type="RefSeq" id="WP_213096608.1">
    <property type="nucleotide sequence ID" value="NZ_JAGYPH010000001.1"/>
</dbReference>
<comment type="function">
    <text evidence="10">Catalyzes the reversible formation of acyl-phosphate (acyl-PO(4)) from acyl-[acyl-carrier-protein] (acyl-ACP). This enzyme utilizes acyl-ACP as fatty acyl donor, but not acyl-CoA.</text>
</comment>
<dbReference type="InterPro" id="IPR012281">
    <property type="entry name" value="Phospholipid_synth_PlsX-like"/>
</dbReference>
<dbReference type="Pfam" id="PF02504">
    <property type="entry name" value="FA_synthesis"/>
    <property type="match status" value="1"/>
</dbReference>
<evidence type="ECO:0000256" key="3">
    <source>
        <dbReference type="ARBA" id="ARBA00022516"/>
    </source>
</evidence>
<keyword evidence="7 10" id="KW-1208">Phospholipid metabolism</keyword>
<keyword evidence="12" id="KW-1185">Reference proteome</keyword>
<evidence type="ECO:0000256" key="1">
    <source>
        <dbReference type="ARBA" id="ARBA00001232"/>
    </source>
</evidence>
<keyword evidence="3 10" id="KW-0444">Lipid biosynthesis</keyword>
<keyword evidence="11" id="KW-0012">Acyltransferase</keyword>
<comment type="subunit">
    <text evidence="9 10">Homodimer. Probably interacts with PlsY.</text>
</comment>
<keyword evidence="6 10" id="KW-0594">Phospholipid biosynthesis</keyword>
<evidence type="ECO:0000256" key="10">
    <source>
        <dbReference type="HAMAP-Rule" id="MF_00019"/>
    </source>
</evidence>
<accession>A0A942Z3Q2</accession>
<comment type="pathway">
    <text evidence="10">Lipid metabolism; phospholipid metabolism.</text>
</comment>
<dbReference type="AlphaFoldDB" id="A0A942Z3Q2"/>
<keyword evidence="2 10" id="KW-0963">Cytoplasm</keyword>
<evidence type="ECO:0000256" key="8">
    <source>
        <dbReference type="ARBA" id="ARBA00024069"/>
    </source>
</evidence>
<evidence type="ECO:0000256" key="7">
    <source>
        <dbReference type="ARBA" id="ARBA00023264"/>
    </source>
</evidence>